<organism evidence="2">
    <name type="scientific">Dissoconium aciculare CBS 342.82</name>
    <dbReference type="NCBI Taxonomy" id="1314786"/>
    <lineage>
        <taxon>Eukaryota</taxon>
        <taxon>Fungi</taxon>
        <taxon>Dikarya</taxon>
        <taxon>Ascomycota</taxon>
        <taxon>Pezizomycotina</taxon>
        <taxon>Dothideomycetes</taxon>
        <taxon>Dothideomycetidae</taxon>
        <taxon>Mycosphaerellales</taxon>
        <taxon>Dissoconiaceae</taxon>
        <taxon>Dissoconium</taxon>
    </lineage>
</organism>
<reference evidence="2" key="3">
    <citation type="submission" date="2025-08" db="UniProtKB">
        <authorList>
            <consortium name="RefSeq"/>
        </authorList>
    </citation>
    <scope>IDENTIFICATION</scope>
    <source>
        <strain evidence="2">CBS 342.82</strain>
    </source>
</reference>
<reference evidence="2" key="2">
    <citation type="submission" date="2020-04" db="EMBL/GenBank/DDBJ databases">
        <authorList>
            <consortium name="NCBI Genome Project"/>
        </authorList>
    </citation>
    <scope>NUCLEOTIDE SEQUENCE</scope>
    <source>
        <strain evidence="2">CBS 342.82</strain>
    </source>
</reference>
<evidence type="ECO:0000313" key="1">
    <source>
        <dbReference type="Proteomes" id="UP000504637"/>
    </source>
</evidence>
<dbReference type="Proteomes" id="UP000504637">
    <property type="component" value="Unplaced"/>
</dbReference>
<gene>
    <name evidence="2" type="ORF">K489DRAFT_115448</name>
</gene>
<keyword evidence="1" id="KW-1185">Reference proteome</keyword>
<dbReference type="AlphaFoldDB" id="A0A6J3MFI2"/>
<dbReference type="GeneID" id="54356726"/>
<accession>A0A6J3MFI2</accession>
<dbReference type="RefSeq" id="XP_033463450.1">
    <property type="nucleotide sequence ID" value="XM_033598927.1"/>
</dbReference>
<protein>
    <recommendedName>
        <fullName evidence="3">Metallothionein</fullName>
    </recommendedName>
</protein>
<evidence type="ECO:0000313" key="2">
    <source>
        <dbReference type="RefSeq" id="XP_033463450.1"/>
    </source>
</evidence>
<evidence type="ECO:0008006" key="3">
    <source>
        <dbReference type="Google" id="ProtNLM"/>
    </source>
</evidence>
<name>A0A6J3MFI2_9PEZI</name>
<sequence>MRLQGLRSYRLGPGARHGMCAHNQLCPERDRYVSWEAEQSIYKCLHLPDTVPVLIINQSTSPQYHNTTPTTSNPLKPNINMSGCGNSSCSCGSSCSCASGSCSC</sequence>
<reference evidence="2" key="1">
    <citation type="submission" date="2020-01" db="EMBL/GenBank/DDBJ databases">
        <authorList>
            <consortium name="DOE Joint Genome Institute"/>
            <person name="Haridas S."/>
            <person name="Albert R."/>
            <person name="Binder M."/>
            <person name="Bloem J."/>
            <person name="Labutti K."/>
            <person name="Salamov A."/>
            <person name="Andreopoulos B."/>
            <person name="Baker S.E."/>
            <person name="Barry K."/>
            <person name="Bills G."/>
            <person name="Bluhm B.H."/>
            <person name="Cannon C."/>
            <person name="Castanera R."/>
            <person name="Culley D.E."/>
            <person name="Daum C."/>
            <person name="Ezra D."/>
            <person name="Gonzalez J.B."/>
            <person name="Henrissat B."/>
            <person name="Kuo A."/>
            <person name="Liang C."/>
            <person name="Lipzen A."/>
            <person name="Lutzoni F."/>
            <person name="Magnuson J."/>
            <person name="Mondo S."/>
            <person name="Nolan M."/>
            <person name="Ohm R."/>
            <person name="Pangilinan J."/>
            <person name="Park H.-J."/>
            <person name="Ramirez L."/>
            <person name="Alfaro M."/>
            <person name="Sun H."/>
            <person name="Tritt A."/>
            <person name="Yoshinaga Y."/>
            <person name="Zwiers L.-H."/>
            <person name="Turgeon B.G."/>
            <person name="Goodwin S.B."/>
            <person name="Spatafora J.W."/>
            <person name="Crous P.W."/>
            <person name="Grigoriev I.V."/>
        </authorList>
    </citation>
    <scope>NUCLEOTIDE SEQUENCE</scope>
    <source>
        <strain evidence="2">CBS 342.82</strain>
    </source>
</reference>
<proteinExistence type="predicted"/>